<dbReference type="Proteomes" id="UP000425916">
    <property type="component" value="Chromosome"/>
</dbReference>
<dbReference type="OrthoDB" id="9789052at2"/>
<gene>
    <name evidence="2" type="ORF">MGLY_21230</name>
</gene>
<dbReference type="PANTHER" id="PTHR38826:SF5">
    <property type="entry name" value="RIBONUCLEASE VAPC13"/>
    <property type="match status" value="1"/>
</dbReference>
<feature type="domain" description="PIN" evidence="1">
    <location>
        <begin position="8"/>
        <end position="130"/>
    </location>
</feature>
<reference evidence="2 3" key="1">
    <citation type="submission" date="2019-11" db="EMBL/GenBank/DDBJ databases">
        <title>Genome sequence of Moorella glycerini DSM11254.</title>
        <authorList>
            <person name="Poehlein A."/>
            <person name="Boeer T."/>
            <person name="Daniel R."/>
        </authorList>
    </citation>
    <scope>NUCLEOTIDE SEQUENCE [LARGE SCALE GENOMIC DNA]</scope>
    <source>
        <strain evidence="2 3">DSM 11254</strain>
    </source>
</reference>
<name>A0A6I5ZRU2_9FIRM</name>
<accession>A0A6I5ZRU2</accession>
<dbReference type="InterPro" id="IPR052106">
    <property type="entry name" value="PINc/VapC_TA"/>
</dbReference>
<proteinExistence type="predicted"/>
<keyword evidence="3" id="KW-1185">Reference proteome</keyword>
<sequence length="137" mass="15723">MPGKAKTIDANIILRFLLNDNPQKAGRCSALLQRVESGAEQVFLPDLVIADVVWTLEKFYRQPKARIKELLLPLLSLRGMRLSSKSVARKALEWYVEKNVDWTDAFIAAGMAAGNRMEIYSYDRHFDKFPEIKRIEP</sequence>
<protein>
    <submittedName>
        <fullName evidence="2">PIN domain protein</fullName>
    </submittedName>
</protein>
<evidence type="ECO:0000313" key="2">
    <source>
        <dbReference type="EMBL" id="QGP92733.1"/>
    </source>
</evidence>
<dbReference type="PANTHER" id="PTHR38826">
    <property type="entry name" value="RIBONUCLEASE VAPC13"/>
    <property type="match status" value="1"/>
</dbReference>
<organism evidence="2 3">
    <name type="scientific">Neomoorella glycerini</name>
    <dbReference type="NCBI Taxonomy" id="55779"/>
    <lineage>
        <taxon>Bacteria</taxon>
        <taxon>Bacillati</taxon>
        <taxon>Bacillota</taxon>
        <taxon>Clostridia</taxon>
        <taxon>Neomoorellales</taxon>
        <taxon>Neomoorellaceae</taxon>
        <taxon>Neomoorella</taxon>
    </lineage>
</organism>
<dbReference type="SUPFAM" id="SSF88723">
    <property type="entry name" value="PIN domain-like"/>
    <property type="match status" value="1"/>
</dbReference>
<dbReference type="RefSeq" id="WP_156273652.1">
    <property type="nucleotide sequence ID" value="NZ_CP046244.1"/>
</dbReference>
<evidence type="ECO:0000259" key="1">
    <source>
        <dbReference type="Pfam" id="PF01850"/>
    </source>
</evidence>
<dbReference type="EMBL" id="CP046244">
    <property type="protein sequence ID" value="QGP92733.1"/>
    <property type="molecule type" value="Genomic_DNA"/>
</dbReference>
<dbReference type="AlphaFoldDB" id="A0A6I5ZRU2"/>
<evidence type="ECO:0000313" key="3">
    <source>
        <dbReference type="Proteomes" id="UP000425916"/>
    </source>
</evidence>
<dbReference type="Gene3D" id="3.40.50.1010">
    <property type="entry name" value="5'-nuclease"/>
    <property type="match status" value="1"/>
</dbReference>
<dbReference type="InterPro" id="IPR002716">
    <property type="entry name" value="PIN_dom"/>
</dbReference>
<dbReference type="InterPro" id="IPR029060">
    <property type="entry name" value="PIN-like_dom_sf"/>
</dbReference>
<dbReference type="Pfam" id="PF01850">
    <property type="entry name" value="PIN"/>
    <property type="match status" value="1"/>
</dbReference>